<name>A0A839RVH5_9PSEU</name>
<keyword evidence="1" id="KW-1133">Transmembrane helix</keyword>
<keyword evidence="3" id="KW-1185">Reference proteome</keyword>
<reference evidence="2 3" key="1">
    <citation type="submission" date="2020-08" db="EMBL/GenBank/DDBJ databases">
        <title>Genomic Encyclopedia of Type Strains, Phase III (KMG-III): the genomes of soil and plant-associated and newly described type strains.</title>
        <authorList>
            <person name="Whitman W."/>
        </authorList>
    </citation>
    <scope>NUCLEOTIDE SEQUENCE [LARGE SCALE GENOMIC DNA]</scope>
    <source>
        <strain evidence="2 3">CECT 8577</strain>
    </source>
</reference>
<comment type="caution">
    <text evidence="2">The sequence shown here is derived from an EMBL/GenBank/DDBJ whole genome shotgun (WGS) entry which is preliminary data.</text>
</comment>
<organism evidence="2 3">
    <name type="scientific">Prauserella isguenensis</name>
    <dbReference type="NCBI Taxonomy" id="1470180"/>
    <lineage>
        <taxon>Bacteria</taxon>
        <taxon>Bacillati</taxon>
        <taxon>Actinomycetota</taxon>
        <taxon>Actinomycetes</taxon>
        <taxon>Pseudonocardiales</taxon>
        <taxon>Pseudonocardiaceae</taxon>
        <taxon>Prauserella</taxon>
    </lineage>
</organism>
<dbReference type="AlphaFoldDB" id="A0A839RVH5"/>
<dbReference type="Proteomes" id="UP000550714">
    <property type="component" value="Unassembled WGS sequence"/>
</dbReference>
<feature type="transmembrane region" description="Helical" evidence="1">
    <location>
        <begin position="26"/>
        <end position="43"/>
    </location>
</feature>
<gene>
    <name evidence="2" type="ORF">FHS23_000077</name>
</gene>
<evidence type="ECO:0000256" key="1">
    <source>
        <dbReference type="SAM" id="Phobius"/>
    </source>
</evidence>
<evidence type="ECO:0000313" key="3">
    <source>
        <dbReference type="Proteomes" id="UP000550714"/>
    </source>
</evidence>
<proteinExistence type="predicted"/>
<dbReference type="EMBL" id="JACHWU010000001">
    <property type="protein sequence ID" value="MBB3049082.1"/>
    <property type="molecule type" value="Genomic_DNA"/>
</dbReference>
<protein>
    <submittedName>
        <fullName evidence="2">Uncharacterized protein</fullName>
    </submittedName>
</protein>
<sequence length="78" mass="8297">MAEQNPFEHTADPAAGTHDRRRFDPLSLLAGLAALGGAGYVFFDGPVWIGHVDPRWAVAGVAVLVGVIMLAASLRKDR</sequence>
<evidence type="ECO:0000313" key="2">
    <source>
        <dbReference type="EMBL" id="MBB3049082.1"/>
    </source>
</evidence>
<feature type="transmembrane region" description="Helical" evidence="1">
    <location>
        <begin position="55"/>
        <end position="74"/>
    </location>
</feature>
<keyword evidence="1" id="KW-0812">Transmembrane</keyword>
<keyword evidence="1" id="KW-0472">Membrane</keyword>
<dbReference type="RefSeq" id="WP_183646036.1">
    <property type="nucleotide sequence ID" value="NZ_JACHWU010000001.1"/>
</dbReference>
<accession>A0A839RVH5</accession>